<keyword evidence="5 7" id="KW-0472">Membrane</keyword>
<dbReference type="PANTHER" id="PTHR11403:SF6">
    <property type="entry name" value="NITRIC OXIDE REDUCTASE SUBUNIT E"/>
    <property type="match status" value="1"/>
</dbReference>
<reference evidence="9" key="1">
    <citation type="submission" date="2019-12" db="EMBL/GenBank/DDBJ databases">
        <title>Comparative genomics gives insights into the taxonomy of the Azoarcus-Aromatoleum group and reveals separate origins of nif in the plant-associated Azoarcus and non-plant-associated Aromatoleum sub-groups.</title>
        <authorList>
            <person name="Lafos M."/>
            <person name="Maluk M."/>
            <person name="Batista M."/>
            <person name="Junghare M."/>
            <person name="Carmona M."/>
            <person name="Faoro H."/>
            <person name="Cruz L.M."/>
            <person name="Battistoni F."/>
            <person name="De Souza E."/>
            <person name="Pedrosa F."/>
            <person name="Chen W.-M."/>
            <person name="Poole P.S."/>
            <person name="Dixon R.A."/>
            <person name="James E.K."/>
        </authorList>
    </citation>
    <scope>NUCLEOTIDE SEQUENCE</scope>
    <source>
        <strain evidence="9">NSC3</strain>
    </source>
</reference>
<evidence type="ECO:0000256" key="2">
    <source>
        <dbReference type="ARBA" id="ARBA00010581"/>
    </source>
</evidence>
<evidence type="ECO:0000256" key="6">
    <source>
        <dbReference type="RuleBase" id="RU003376"/>
    </source>
</evidence>
<feature type="transmembrane region" description="Helical" evidence="7">
    <location>
        <begin position="133"/>
        <end position="157"/>
    </location>
</feature>
<feature type="transmembrane region" description="Helical" evidence="7">
    <location>
        <begin position="23"/>
        <end position="44"/>
    </location>
</feature>
<keyword evidence="4 7" id="KW-1133">Transmembrane helix</keyword>
<dbReference type="Pfam" id="PF00510">
    <property type="entry name" value="COX3"/>
    <property type="match status" value="1"/>
</dbReference>
<proteinExistence type="inferred from homology"/>
<gene>
    <name evidence="9" type="ORF">GPA21_01065</name>
</gene>
<dbReference type="GO" id="GO:0005886">
    <property type="term" value="C:plasma membrane"/>
    <property type="evidence" value="ECO:0007669"/>
    <property type="project" value="UniProtKB-SubCell"/>
</dbReference>
<evidence type="ECO:0000256" key="1">
    <source>
        <dbReference type="ARBA" id="ARBA00004141"/>
    </source>
</evidence>
<evidence type="ECO:0000313" key="10">
    <source>
        <dbReference type="Proteomes" id="UP000599523"/>
    </source>
</evidence>
<dbReference type="Gene3D" id="1.20.120.80">
    <property type="entry name" value="Cytochrome c oxidase, subunit III, four-helix bundle"/>
    <property type="match status" value="1"/>
</dbReference>
<evidence type="ECO:0000259" key="8">
    <source>
        <dbReference type="PROSITE" id="PS50253"/>
    </source>
</evidence>
<evidence type="ECO:0000256" key="4">
    <source>
        <dbReference type="ARBA" id="ARBA00022989"/>
    </source>
</evidence>
<keyword evidence="10" id="KW-1185">Reference proteome</keyword>
<accession>A0A972F645</accession>
<protein>
    <submittedName>
        <fullName evidence="9">Cytochrome c oxidase subunit 3 family protein</fullName>
    </submittedName>
</protein>
<dbReference type="GO" id="GO:0004129">
    <property type="term" value="F:cytochrome-c oxidase activity"/>
    <property type="evidence" value="ECO:0007669"/>
    <property type="project" value="InterPro"/>
</dbReference>
<sequence>MAVGLDPTPAGHPAWRIPGNKGIWAGIVCVFVEFAVLFTVYFVARAHFPEAFEAGHSRLSLAAGTTITLLLLTSSLFIAMSVVAIRKGARRHSIAWLSGGLVLALGYPLVKYLEFRWNLDHGIRGDSGIFFTVYYYLTLTHLVHGFWGILGIVWVLARNIVGAYGPGEYSGLEALASYWHVTDMIWLIIFSLIYVLV</sequence>
<comment type="caution">
    <text evidence="9">The sequence shown here is derived from an EMBL/GenBank/DDBJ whole genome shotgun (WGS) entry which is preliminary data.</text>
</comment>
<dbReference type="AlphaFoldDB" id="A0A972F645"/>
<dbReference type="GO" id="GO:0019646">
    <property type="term" value="P:aerobic electron transport chain"/>
    <property type="evidence" value="ECO:0007669"/>
    <property type="project" value="InterPro"/>
</dbReference>
<evidence type="ECO:0000256" key="3">
    <source>
        <dbReference type="ARBA" id="ARBA00022692"/>
    </source>
</evidence>
<feature type="transmembrane region" description="Helical" evidence="7">
    <location>
        <begin position="94"/>
        <end position="113"/>
    </location>
</feature>
<feature type="domain" description="Heme-copper oxidase subunit III family profile" evidence="8">
    <location>
        <begin position="22"/>
        <end position="197"/>
    </location>
</feature>
<dbReference type="EMBL" id="WTVM01000003">
    <property type="protein sequence ID" value="NMG01565.1"/>
    <property type="molecule type" value="Genomic_DNA"/>
</dbReference>
<dbReference type="InterPro" id="IPR035973">
    <property type="entry name" value="Cyt_c_oxidase_su3-like_sf"/>
</dbReference>
<organism evidence="9 10">
    <name type="scientific">Azoarcus taiwanensis</name>
    <dbReference type="NCBI Taxonomy" id="666964"/>
    <lineage>
        <taxon>Bacteria</taxon>
        <taxon>Pseudomonadati</taxon>
        <taxon>Pseudomonadota</taxon>
        <taxon>Betaproteobacteria</taxon>
        <taxon>Rhodocyclales</taxon>
        <taxon>Zoogloeaceae</taxon>
        <taxon>Azoarcus</taxon>
    </lineage>
</organism>
<evidence type="ECO:0000256" key="5">
    <source>
        <dbReference type="ARBA" id="ARBA00023136"/>
    </source>
</evidence>
<evidence type="ECO:0000256" key="7">
    <source>
        <dbReference type="SAM" id="Phobius"/>
    </source>
</evidence>
<keyword evidence="3 6" id="KW-0812">Transmembrane</keyword>
<dbReference type="PANTHER" id="PTHR11403">
    <property type="entry name" value="CYTOCHROME C OXIDASE SUBUNIT III"/>
    <property type="match status" value="1"/>
</dbReference>
<evidence type="ECO:0000313" key="9">
    <source>
        <dbReference type="EMBL" id="NMG01565.1"/>
    </source>
</evidence>
<dbReference type="InterPro" id="IPR000298">
    <property type="entry name" value="Cyt_c_oxidase-like_su3"/>
</dbReference>
<dbReference type="PROSITE" id="PS50253">
    <property type="entry name" value="COX3"/>
    <property type="match status" value="1"/>
</dbReference>
<feature type="transmembrane region" description="Helical" evidence="7">
    <location>
        <begin position="59"/>
        <end position="82"/>
    </location>
</feature>
<name>A0A972F645_9RHOO</name>
<dbReference type="InterPro" id="IPR024791">
    <property type="entry name" value="Cyt_c/ubiquinol_Oxase_su3"/>
</dbReference>
<comment type="similarity">
    <text evidence="2 6">Belongs to the cytochrome c oxidase subunit 3 family.</text>
</comment>
<dbReference type="InterPro" id="IPR013833">
    <property type="entry name" value="Cyt_c_oxidase_su3_a-hlx"/>
</dbReference>
<feature type="transmembrane region" description="Helical" evidence="7">
    <location>
        <begin position="178"/>
        <end position="196"/>
    </location>
</feature>
<dbReference type="SUPFAM" id="SSF81452">
    <property type="entry name" value="Cytochrome c oxidase subunit III-like"/>
    <property type="match status" value="1"/>
</dbReference>
<comment type="subcellular location">
    <subcellularLocation>
        <location evidence="6">Cell membrane</location>
        <topology evidence="6">Multi-pass membrane protein</topology>
    </subcellularLocation>
    <subcellularLocation>
        <location evidence="1">Membrane</location>
        <topology evidence="1">Multi-pass membrane protein</topology>
    </subcellularLocation>
</comment>
<dbReference type="Proteomes" id="UP000599523">
    <property type="component" value="Unassembled WGS sequence"/>
</dbReference>